<dbReference type="PANTHER" id="PTHR36191:SF4">
    <property type="entry name" value="VWFD DOMAIN-CONTAINING PROTEIN"/>
    <property type="match status" value="1"/>
</dbReference>
<feature type="compositionally biased region" description="Low complexity" evidence="3">
    <location>
        <begin position="157"/>
        <end position="172"/>
    </location>
</feature>
<dbReference type="STRING" id="75743.A0A401PRA6"/>
<evidence type="ECO:0000313" key="6">
    <source>
        <dbReference type="EMBL" id="GCB75666.1"/>
    </source>
</evidence>
<dbReference type="EMBL" id="BFAA01009948">
    <property type="protein sequence ID" value="GCB75666.1"/>
    <property type="molecule type" value="Genomic_DNA"/>
</dbReference>
<protein>
    <recommendedName>
        <fullName evidence="5">UMOD/GP2/OIT3-like D8C domain-containing protein</fullName>
    </recommendedName>
</protein>
<proteinExistence type="predicted"/>
<keyword evidence="2" id="KW-1015">Disulfide bond</keyword>
<feature type="chain" id="PRO_5019233905" description="UMOD/GP2/OIT3-like D8C domain-containing protein" evidence="4">
    <location>
        <begin position="19"/>
        <end position="228"/>
    </location>
</feature>
<dbReference type="PANTHER" id="PTHR36191">
    <property type="entry name" value="ENDO/EXONUCLEASE/PHOSPHATASE DOMAIN-CONTAINING PROTEIN-RELATED"/>
    <property type="match status" value="1"/>
</dbReference>
<feature type="region of interest" description="Disordered" evidence="3">
    <location>
        <begin position="147"/>
        <end position="173"/>
    </location>
</feature>
<dbReference type="Pfam" id="PF23283">
    <property type="entry name" value="D8C_UMOD"/>
    <property type="match status" value="1"/>
</dbReference>
<feature type="signal peptide" evidence="4">
    <location>
        <begin position="1"/>
        <end position="18"/>
    </location>
</feature>
<comment type="caution">
    <text evidence="6">The sequence shown here is derived from an EMBL/GenBank/DDBJ whole genome shotgun (WGS) entry which is preliminary data.</text>
</comment>
<reference evidence="6 7" key="1">
    <citation type="journal article" date="2018" name="Nat. Ecol. Evol.">
        <title>Shark genomes provide insights into elasmobranch evolution and the origin of vertebrates.</title>
        <authorList>
            <person name="Hara Y"/>
            <person name="Yamaguchi K"/>
            <person name="Onimaru K"/>
            <person name="Kadota M"/>
            <person name="Koyanagi M"/>
            <person name="Keeley SD"/>
            <person name="Tatsumi K"/>
            <person name="Tanaka K"/>
            <person name="Motone F"/>
            <person name="Kageyama Y"/>
            <person name="Nozu R"/>
            <person name="Adachi N"/>
            <person name="Nishimura O"/>
            <person name="Nakagawa R"/>
            <person name="Tanegashima C"/>
            <person name="Kiyatake I"/>
            <person name="Matsumoto R"/>
            <person name="Murakumo K"/>
            <person name="Nishida K"/>
            <person name="Terakita A"/>
            <person name="Kuratani S"/>
            <person name="Sato K"/>
            <person name="Hyodo S Kuraku.S."/>
        </authorList>
    </citation>
    <scope>NUCLEOTIDE SEQUENCE [LARGE SCALE GENOMIC DNA]</scope>
</reference>
<evidence type="ECO:0000256" key="3">
    <source>
        <dbReference type="SAM" id="MobiDB-lite"/>
    </source>
</evidence>
<dbReference type="AlphaFoldDB" id="A0A401PRA6"/>
<dbReference type="Proteomes" id="UP000288216">
    <property type="component" value="Unassembled WGS sequence"/>
</dbReference>
<dbReference type="OMA" id="MINVEVH"/>
<name>A0A401PRA6_SCYTO</name>
<dbReference type="OrthoDB" id="2015116at2759"/>
<sequence length="228" mass="25484">MRSLILLLGCLVTESTLTDPCGNYTVLEQPWRSTDCKDTDCSGQWMCDTRLGKAWYRLKSSGGWKIPEHVVPKRRCSTDFTIWLNGSHPTVGQGEVTKTVCFHGKTDCSYTLEINIKNCTDYIVYELKPPPHCQSAYCTDPETADALGLNDHSTQQSTDPDSLSPTPSPKTDTQYKMINVEVHSKMKVDDETAKGIVLKRLQQMTDEQCPGKSIDLNQVDVQCSDVDP</sequence>
<organism evidence="6 7">
    <name type="scientific">Scyliorhinus torazame</name>
    <name type="common">Cloudy catshark</name>
    <name type="synonym">Catulus torazame</name>
    <dbReference type="NCBI Taxonomy" id="75743"/>
    <lineage>
        <taxon>Eukaryota</taxon>
        <taxon>Metazoa</taxon>
        <taxon>Chordata</taxon>
        <taxon>Craniata</taxon>
        <taxon>Vertebrata</taxon>
        <taxon>Chondrichthyes</taxon>
        <taxon>Elasmobranchii</taxon>
        <taxon>Galeomorphii</taxon>
        <taxon>Galeoidea</taxon>
        <taxon>Carcharhiniformes</taxon>
        <taxon>Scyliorhinidae</taxon>
        <taxon>Scyliorhinus</taxon>
    </lineage>
</organism>
<evidence type="ECO:0000256" key="4">
    <source>
        <dbReference type="SAM" id="SignalP"/>
    </source>
</evidence>
<evidence type="ECO:0000256" key="1">
    <source>
        <dbReference type="ARBA" id="ARBA00022729"/>
    </source>
</evidence>
<feature type="domain" description="UMOD/GP2/OIT3-like D8C" evidence="5">
    <location>
        <begin position="64"/>
        <end position="139"/>
    </location>
</feature>
<keyword evidence="1 4" id="KW-0732">Signal</keyword>
<dbReference type="InterPro" id="IPR057774">
    <property type="entry name" value="D8C_UMOD/GP2/OIT3-like"/>
</dbReference>
<keyword evidence="7" id="KW-1185">Reference proteome</keyword>
<gene>
    <name evidence="6" type="ORF">scyTo_0016460</name>
</gene>
<accession>A0A401PRA6</accession>
<evidence type="ECO:0000256" key="2">
    <source>
        <dbReference type="ARBA" id="ARBA00023157"/>
    </source>
</evidence>
<evidence type="ECO:0000313" key="7">
    <source>
        <dbReference type="Proteomes" id="UP000288216"/>
    </source>
</evidence>
<evidence type="ECO:0000259" key="5">
    <source>
        <dbReference type="Pfam" id="PF23283"/>
    </source>
</evidence>